<name>A0A5N5T8Q9_9CRUS</name>
<dbReference type="EMBL" id="SEYY01007005">
    <property type="protein sequence ID" value="KAB7502667.1"/>
    <property type="molecule type" value="Genomic_DNA"/>
</dbReference>
<dbReference type="AlphaFoldDB" id="A0A5N5T8Q9"/>
<evidence type="ECO:0000313" key="2">
    <source>
        <dbReference type="EMBL" id="KAB7502667.1"/>
    </source>
</evidence>
<comment type="caution">
    <text evidence="2">The sequence shown here is derived from an EMBL/GenBank/DDBJ whole genome shotgun (WGS) entry which is preliminary data.</text>
</comment>
<feature type="region of interest" description="Disordered" evidence="1">
    <location>
        <begin position="147"/>
        <end position="194"/>
    </location>
</feature>
<sequence length="258" mass="29371">MSSTKRIRILCGICKAIKHYNLARGIKKIANIIACENCRHFYLKLKDNPFPLDCISPIKGSCYSKCSFMQTRCKCCWAMQILDTCPHPKNFYNSLSNWISEDCKKQIRGLPVNLDDIDIDLRGKATIENNENDEWIESPTSETEIKELLSESNDDVSNAEEGENSKTDSQNESSTKKKAQKNERKTDPVVLSMSDLNLDVEDDVYIEEDESLVDDPASLDVDNSMDNSSSISSRRSSKGSERLKRKRKQVEYFTKQAT</sequence>
<protein>
    <submittedName>
        <fullName evidence="2">Uncharacterized protein</fullName>
    </submittedName>
</protein>
<feature type="non-terminal residue" evidence="2">
    <location>
        <position position="258"/>
    </location>
</feature>
<dbReference type="Proteomes" id="UP000326759">
    <property type="component" value="Unassembled WGS sequence"/>
</dbReference>
<dbReference type="OrthoDB" id="10379546at2759"/>
<feature type="compositionally biased region" description="Acidic residues" evidence="1">
    <location>
        <begin position="152"/>
        <end position="162"/>
    </location>
</feature>
<evidence type="ECO:0000256" key="1">
    <source>
        <dbReference type="SAM" id="MobiDB-lite"/>
    </source>
</evidence>
<accession>A0A5N5T8Q9</accession>
<proteinExistence type="predicted"/>
<evidence type="ECO:0000313" key="3">
    <source>
        <dbReference type="Proteomes" id="UP000326759"/>
    </source>
</evidence>
<feature type="region of interest" description="Disordered" evidence="1">
    <location>
        <begin position="207"/>
        <end position="258"/>
    </location>
</feature>
<keyword evidence="3" id="KW-1185">Reference proteome</keyword>
<gene>
    <name evidence="2" type="ORF">Anas_10107</name>
</gene>
<organism evidence="2 3">
    <name type="scientific">Armadillidium nasatum</name>
    <dbReference type="NCBI Taxonomy" id="96803"/>
    <lineage>
        <taxon>Eukaryota</taxon>
        <taxon>Metazoa</taxon>
        <taxon>Ecdysozoa</taxon>
        <taxon>Arthropoda</taxon>
        <taxon>Crustacea</taxon>
        <taxon>Multicrustacea</taxon>
        <taxon>Malacostraca</taxon>
        <taxon>Eumalacostraca</taxon>
        <taxon>Peracarida</taxon>
        <taxon>Isopoda</taxon>
        <taxon>Oniscidea</taxon>
        <taxon>Crinocheta</taxon>
        <taxon>Armadillidiidae</taxon>
        <taxon>Armadillidium</taxon>
    </lineage>
</organism>
<reference evidence="2 3" key="1">
    <citation type="journal article" date="2019" name="PLoS Biol.">
        <title>Sex chromosomes control vertical transmission of feminizing Wolbachia symbionts in an isopod.</title>
        <authorList>
            <person name="Becking T."/>
            <person name="Chebbi M.A."/>
            <person name="Giraud I."/>
            <person name="Moumen B."/>
            <person name="Laverre T."/>
            <person name="Caubet Y."/>
            <person name="Peccoud J."/>
            <person name="Gilbert C."/>
            <person name="Cordaux R."/>
        </authorList>
    </citation>
    <scope>NUCLEOTIDE SEQUENCE [LARGE SCALE GENOMIC DNA]</scope>
    <source>
        <strain evidence="2">ANa2</strain>
        <tissue evidence="2">Whole body excluding digestive tract and cuticle</tissue>
    </source>
</reference>